<sequence length="145" mass="14912">MPTDPSAQPPDGAPPEADGPPPEAVDLAHALFDMARHGRTEQLAAYVDAGAPVDLTDPDGNTLLMLAAYHGHADLVRQLAGRGADVGRLNDRGQSPLAGAVFKGEDEVVAVLLEAGADPDAGTPTARETAQLFGRTDLLQDGGMP</sequence>
<dbReference type="Pfam" id="PF12796">
    <property type="entry name" value="Ank_2"/>
    <property type="match status" value="1"/>
</dbReference>
<evidence type="ECO:0000256" key="4">
    <source>
        <dbReference type="SAM" id="MobiDB-lite"/>
    </source>
</evidence>
<dbReference type="PROSITE" id="PS50088">
    <property type="entry name" value="ANK_REPEAT"/>
    <property type="match status" value="2"/>
</dbReference>
<keyword evidence="6" id="KW-1185">Reference proteome</keyword>
<feature type="repeat" description="ANK" evidence="3">
    <location>
        <begin position="92"/>
        <end position="124"/>
    </location>
</feature>
<dbReference type="EMBL" id="JBHMAX010000024">
    <property type="protein sequence ID" value="MFB9733131.1"/>
    <property type="molecule type" value="Genomic_DNA"/>
</dbReference>
<feature type="region of interest" description="Disordered" evidence="4">
    <location>
        <begin position="1"/>
        <end position="24"/>
    </location>
</feature>
<gene>
    <name evidence="5" type="ORF">ACFFN0_13860</name>
</gene>
<evidence type="ECO:0000313" key="6">
    <source>
        <dbReference type="Proteomes" id="UP001589613"/>
    </source>
</evidence>
<accession>A0ABV5V5N7</accession>
<evidence type="ECO:0000256" key="3">
    <source>
        <dbReference type="PROSITE-ProRule" id="PRU00023"/>
    </source>
</evidence>
<feature type="repeat" description="ANK" evidence="3">
    <location>
        <begin position="59"/>
        <end position="91"/>
    </location>
</feature>
<keyword evidence="1" id="KW-0677">Repeat</keyword>
<protein>
    <submittedName>
        <fullName evidence="5">Ankyrin repeat domain-containing protein</fullName>
    </submittedName>
</protein>
<reference evidence="5 6" key="1">
    <citation type="submission" date="2024-09" db="EMBL/GenBank/DDBJ databases">
        <authorList>
            <person name="Sun Q."/>
            <person name="Mori K."/>
        </authorList>
    </citation>
    <scope>NUCLEOTIDE SEQUENCE [LARGE SCALE GENOMIC DNA]</scope>
    <source>
        <strain evidence="5 6">JCM 12763</strain>
    </source>
</reference>
<evidence type="ECO:0000313" key="5">
    <source>
        <dbReference type="EMBL" id="MFB9733131.1"/>
    </source>
</evidence>
<comment type="caution">
    <text evidence="5">The sequence shown here is derived from an EMBL/GenBank/DDBJ whole genome shotgun (WGS) entry which is preliminary data.</text>
</comment>
<evidence type="ECO:0000256" key="2">
    <source>
        <dbReference type="ARBA" id="ARBA00023043"/>
    </source>
</evidence>
<dbReference type="Gene3D" id="1.25.40.20">
    <property type="entry name" value="Ankyrin repeat-containing domain"/>
    <property type="match status" value="1"/>
</dbReference>
<dbReference type="PANTHER" id="PTHR24171:SF8">
    <property type="entry name" value="BRCA1-ASSOCIATED RING DOMAIN PROTEIN 1"/>
    <property type="match status" value="1"/>
</dbReference>
<dbReference type="InterPro" id="IPR036770">
    <property type="entry name" value="Ankyrin_rpt-contain_sf"/>
</dbReference>
<dbReference type="SUPFAM" id="SSF48403">
    <property type="entry name" value="Ankyrin repeat"/>
    <property type="match status" value="1"/>
</dbReference>
<dbReference type="Proteomes" id="UP001589613">
    <property type="component" value="Unassembled WGS sequence"/>
</dbReference>
<dbReference type="PROSITE" id="PS50297">
    <property type="entry name" value="ANK_REP_REGION"/>
    <property type="match status" value="2"/>
</dbReference>
<evidence type="ECO:0000256" key="1">
    <source>
        <dbReference type="ARBA" id="ARBA00022737"/>
    </source>
</evidence>
<dbReference type="InterPro" id="IPR002110">
    <property type="entry name" value="Ankyrin_rpt"/>
</dbReference>
<proteinExistence type="predicted"/>
<organism evidence="5 6">
    <name type="scientific">Ornithinimicrobium kibberense</name>
    <dbReference type="NCBI Taxonomy" id="282060"/>
    <lineage>
        <taxon>Bacteria</taxon>
        <taxon>Bacillati</taxon>
        <taxon>Actinomycetota</taxon>
        <taxon>Actinomycetes</taxon>
        <taxon>Micrococcales</taxon>
        <taxon>Ornithinimicrobiaceae</taxon>
        <taxon>Ornithinimicrobium</taxon>
    </lineage>
</organism>
<dbReference type="RefSeq" id="WP_141337962.1">
    <property type="nucleotide sequence ID" value="NZ_JBHMAX010000024.1"/>
</dbReference>
<feature type="compositionally biased region" description="Pro residues" evidence="4">
    <location>
        <begin position="7"/>
        <end position="23"/>
    </location>
</feature>
<dbReference type="PANTHER" id="PTHR24171">
    <property type="entry name" value="ANKYRIN REPEAT DOMAIN-CONTAINING PROTEIN 39-RELATED"/>
    <property type="match status" value="1"/>
</dbReference>
<keyword evidence="2 3" id="KW-0040">ANK repeat</keyword>
<dbReference type="PRINTS" id="PR01415">
    <property type="entry name" value="ANKYRIN"/>
</dbReference>
<name>A0ABV5V5N7_9MICO</name>
<dbReference type="SMART" id="SM00248">
    <property type="entry name" value="ANK"/>
    <property type="match status" value="2"/>
</dbReference>